<dbReference type="EC" id="2.7.13.3" evidence="3"/>
<dbReference type="InterPro" id="IPR005467">
    <property type="entry name" value="His_kinase_dom"/>
</dbReference>
<dbReference type="InterPro" id="IPR003661">
    <property type="entry name" value="HisK_dim/P_dom"/>
</dbReference>
<evidence type="ECO:0000256" key="11">
    <source>
        <dbReference type="SAM" id="Phobius"/>
    </source>
</evidence>
<sequence>MKKLSIKAKVTLWYTALVFLLIVVLLGDLFYFSSRVLYERAGESLSRVVEAAAGQVHFERGELDEREIGFYADGVSVFLYDDQGRRLAPRSGSGPKVNALLEDGVLKSSQDGGERWLVYDRYTQIDGVSLWIRGVTPDTGFSGPLGTMLLLALIASPFLLLIAAGGGYLITKRAFLPIEHMIGTVRSISGGNDLSRRIGGSGAKDEIARLGGTFDEMFDRLQTSFEDEKRFTSDASHELRTPAAIILSQCEYALEDEKSASELRESVRVILRQAKRMNSLIARLLLLARADNGRLQPEFEEVDLGELCAVVCEELEPSAKQEGLTLHQEIEGQVALTADQTLLMRLVTNLLSNAIRYNRPGGSVTLCLRTEGENALLSVRDTGIGIAPEHLPKIFGRFYRADAARTAERGGTGLGLSIVRSIAQVHGGSVEAQSTLGEGSDFTVTLPLRREENPGVCEPD</sequence>
<dbReference type="SMART" id="SM00388">
    <property type="entry name" value="HisKA"/>
    <property type="match status" value="1"/>
</dbReference>
<organism evidence="14 15">
    <name type="scientific">Harryflintia acetispora</name>
    <dbReference type="NCBI Taxonomy" id="1849041"/>
    <lineage>
        <taxon>Bacteria</taxon>
        <taxon>Bacillati</taxon>
        <taxon>Bacillota</taxon>
        <taxon>Clostridia</taxon>
        <taxon>Eubacteriales</taxon>
        <taxon>Oscillospiraceae</taxon>
        <taxon>Harryflintia</taxon>
    </lineage>
</organism>
<dbReference type="FunFam" id="1.10.287.130:FF:000001">
    <property type="entry name" value="Two-component sensor histidine kinase"/>
    <property type="match status" value="1"/>
</dbReference>
<dbReference type="Gene3D" id="3.30.565.10">
    <property type="entry name" value="Histidine kinase-like ATPase, C-terminal domain"/>
    <property type="match status" value="1"/>
</dbReference>
<feature type="transmembrane region" description="Helical" evidence="11">
    <location>
        <begin position="12"/>
        <end position="32"/>
    </location>
</feature>
<dbReference type="Pfam" id="PF02518">
    <property type="entry name" value="HATPase_c"/>
    <property type="match status" value="1"/>
</dbReference>
<dbReference type="PROSITE" id="PS50885">
    <property type="entry name" value="HAMP"/>
    <property type="match status" value="1"/>
</dbReference>
<dbReference type="CDD" id="cd00075">
    <property type="entry name" value="HATPase"/>
    <property type="match status" value="1"/>
</dbReference>
<dbReference type="InterPro" id="IPR003594">
    <property type="entry name" value="HATPase_dom"/>
</dbReference>
<dbReference type="EMBL" id="SLUK01000005">
    <property type="protein sequence ID" value="TCL43401.1"/>
    <property type="molecule type" value="Genomic_DNA"/>
</dbReference>
<dbReference type="PANTHER" id="PTHR45436:SF5">
    <property type="entry name" value="SENSOR HISTIDINE KINASE TRCS"/>
    <property type="match status" value="1"/>
</dbReference>
<evidence type="ECO:0000256" key="9">
    <source>
        <dbReference type="ARBA" id="ARBA00023012"/>
    </source>
</evidence>
<evidence type="ECO:0000256" key="5">
    <source>
        <dbReference type="ARBA" id="ARBA00022679"/>
    </source>
</evidence>
<dbReference type="PRINTS" id="PR00344">
    <property type="entry name" value="BCTRLSENSOR"/>
</dbReference>
<dbReference type="SUPFAM" id="SSF158472">
    <property type="entry name" value="HAMP domain-like"/>
    <property type="match status" value="1"/>
</dbReference>
<proteinExistence type="predicted"/>
<evidence type="ECO:0000256" key="7">
    <source>
        <dbReference type="ARBA" id="ARBA00022777"/>
    </source>
</evidence>
<dbReference type="Gene3D" id="1.10.287.130">
    <property type="match status" value="1"/>
</dbReference>
<dbReference type="Pfam" id="PF00672">
    <property type="entry name" value="HAMP"/>
    <property type="match status" value="1"/>
</dbReference>
<comment type="catalytic activity">
    <reaction evidence="1">
        <text>ATP + protein L-histidine = ADP + protein N-phospho-L-histidine.</text>
        <dbReference type="EC" id="2.7.13.3"/>
    </reaction>
</comment>
<dbReference type="SUPFAM" id="SSF55874">
    <property type="entry name" value="ATPase domain of HSP90 chaperone/DNA topoisomerase II/histidine kinase"/>
    <property type="match status" value="1"/>
</dbReference>
<keyword evidence="10 11" id="KW-0472">Membrane</keyword>
<keyword evidence="4" id="KW-0597">Phosphoprotein</keyword>
<dbReference type="GO" id="GO:0000155">
    <property type="term" value="F:phosphorelay sensor kinase activity"/>
    <property type="evidence" value="ECO:0007669"/>
    <property type="project" value="InterPro"/>
</dbReference>
<dbReference type="RefSeq" id="WP_132084419.1">
    <property type="nucleotide sequence ID" value="NZ_SLUK01000005.1"/>
</dbReference>
<dbReference type="SMART" id="SM00387">
    <property type="entry name" value="HATPase_c"/>
    <property type="match status" value="1"/>
</dbReference>
<evidence type="ECO:0000256" key="10">
    <source>
        <dbReference type="ARBA" id="ARBA00023136"/>
    </source>
</evidence>
<dbReference type="PANTHER" id="PTHR45436">
    <property type="entry name" value="SENSOR HISTIDINE KINASE YKOH"/>
    <property type="match status" value="1"/>
</dbReference>
<keyword evidence="7 14" id="KW-0418">Kinase</keyword>
<dbReference type="AlphaFoldDB" id="A0A9X8UK33"/>
<gene>
    <name evidence="14" type="ORF">EDD78_10529</name>
</gene>
<evidence type="ECO:0000256" key="8">
    <source>
        <dbReference type="ARBA" id="ARBA00022989"/>
    </source>
</evidence>
<keyword evidence="5" id="KW-0808">Transferase</keyword>
<dbReference type="InterPro" id="IPR036890">
    <property type="entry name" value="HATPase_C_sf"/>
</dbReference>
<dbReference type="GO" id="GO:0005886">
    <property type="term" value="C:plasma membrane"/>
    <property type="evidence" value="ECO:0007669"/>
    <property type="project" value="TreeGrafter"/>
</dbReference>
<keyword evidence="9" id="KW-0902">Two-component regulatory system</keyword>
<dbReference type="FunFam" id="3.30.565.10:FF:000006">
    <property type="entry name" value="Sensor histidine kinase WalK"/>
    <property type="match status" value="1"/>
</dbReference>
<dbReference type="Gene3D" id="6.10.340.10">
    <property type="match status" value="1"/>
</dbReference>
<dbReference type="InterPro" id="IPR050428">
    <property type="entry name" value="TCS_sensor_his_kinase"/>
</dbReference>
<feature type="transmembrane region" description="Helical" evidence="11">
    <location>
        <begin position="148"/>
        <end position="171"/>
    </location>
</feature>
<comment type="caution">
    <text evidence="14">The sequence shown here is derived from an EMBL/GenBank/DDBJ whole genome shotgun (WGS) entry which is preliminary data.</text>
</comment>
<evidence type="ECO:0000256" key="4">
    <source>
        <dbReference type="ARBA" id="ARBA00022553"/>
    </source>
</evidence>
<evidence type="ECO:0000313" key="15">
    <source>
        <dbReference type="Proteomes" id="UP000294682"/>
    </source>
</evidence>
<evidence type="ECO:0000256" key="6">
    <source>
        <dbReference type="ARBA" id="ARBA00022692"/>
    </source>
</evidence>
<evidence type="ECO:0000259" key="13">
    <source>
        <dbReference type="PROSITE" id="PS50885"/>
    </source>
</evidence>
<dbReference type="InterPro" id="IPR003660">
    <property type="entry name" value="HAMP_dom"/>
</dbReference>
<dbReference type="CDD" id="cd00082">
    <property type="entry name" value="HisKA"/>
    <property type="match status" value="1"/>
</dbReference>
<protein>
    <recommendedName>
        <fullName evidence="3">histidine kinase</fullName>
        <ecNumber evidence="3">2.7.13.3</ecNumber>
    </recommendedName>
</protein>
<evidence type="ECO:0000256" key="1">
    <source>
        <dbReference type="ARBA" id="ARBA00000085"/>
    </source>
</evidence>
<dbReference type="InterPro" id="IPR004358">
    <property type="entry name" value="Sig_transdc_His_kin-like_C"/>
</dbReference>
<reference evidence="14 15" key="1">
    <citation type="submission" date="2019-03" db="EMBL/GenBank/DDBJ databases">
        <title>Genomic Encyclopedia of Type Strains, Phase IV (KMG-IV): sequencing the most valuable type-strain genomes for metagenomic binning, comparative biology and taxonomic classification.</title>
        <authorList>
            <person name="Goeker M."/>
        </authorList>
    </citation>
    <scope>NUCLEOTIDE SEQUENCE [LARGE SCALE GENOMIC DNA]</scope>
    <source>
        <strain evidence="14 15">DSM 100433</strain>
    </source>
</reference>
<comment type="subcellular location">
    <subcellularLocation>
        <location evidence="2">Membrane</location>
    </subcellularLocation>
</comment>
<feature type="domain" description="HAMP" evidence="13">
    <location>
        <begin position="172"/>
        <end position="226"/>
    </location>
</feature>
<feature type="domain" description="Histidine kinase" evidence="12">
    <location>
        <begin position="234"/>
        <end position="450"/>
    </location>
</feature>
<dbReference type="CDD" id="cd06225">
    <property type="entry name" value="HAMP"/>
    <property type="match status" value="1"/>
</dbReference>
<evidence type="ECO:0000256" key="2">
    <source>
        <dbReference type="ARBA" id="ARBA00004370"/>
    </source>
</evidence>
<evidence type="ECO:0000259" key="12">
    <source>
        <dbReference type="PROSITE" id="PS50109"/>
    </source>
</evidence>
<evidence type="ECO:0000256" key="3">
    <source>
        <dbReference type="ARBA" id="ARBA00012438"/>
    </source>
</evidence>
<dbReference type="Pfam" id="PF00512">
    <property type="entry name" value="HisKA"/>
    <property type="match status" value="1"/>
</dbReference>
<keyword evidence="8 11" id="KW-1133">Transmembrane helix</keyword>
<dbReference type="SMART" id="SM00304">
    <property type="entry name" value="HAMP"/>
    <property type="match status" value="1"/>
</dbReference>
<name>A0A9X8UK33_9FIRM</name>
<accession>A0A9X8UK33</accession>
<dbReference type="Proteomes" id="UP000294682">
    <property type="component" value="Unassembled WGS sequence"/>
</dbReference>
<keyword evidence="15" id="KW-1185">Reference proteome</keyword>
<dbReference type="InterPro" id="IPR036097">
    <property type="entry name" value="HisK_dim/P_sf"/>
</dbReference>
<evidence type="ECO:0000313" key="14">
    <source>
        <dbReference type="EMBL" id="TCL43401.1"/>
    </source>
</evidence>
<keyword evidence="6 11" id="KW-0812">Transmembrane</keyword>
<dbReference type="SUPFAM" id="SSF47384">
    <property type="entry name" value="Homodimeric domain of signal transducing histidine kinase"/>
    <property type="match status" value="1"/>
</dbReference>
<dbReference type="PROSITE" id="PS50109">
    <property type="entry name" value="HIS_KIN"/>
    <property type="match status" value="1"/>
</dbReference>